<dbReference type="AlphaFoldDB" id="A0A100Y1D8"/>
<feature type="binding site" evidence="13 14">
    <location>
        <begin position="60"/>
        <end position="63"/>
    </location>
    <ligand>
        <name>substrate</name>
    </ligand>
</feature>
<comment type="caution">
    <text evidence="17">The sequence shown here is derived from an EMBL/GenBank/DDBJ whole genome shotgun (WGS) entry which is preliminary data.</text>
</comment>
<dbReference type="EMBL" id="LNSV01000102">
    <property type="protein sequence ID" value="KUH35924.1"/>
    <property type="molecule type" value="Genomic_DNA"/>
</dbReference>
<dbReference type="UniPathway" id="UPA00109">
    <property type="reaction ID" value="UER00185"/>
</dbReference>
<sequence>MKTIDALLQQGVDGKRVFVRADLNVPLDGTTITDDGRIRAVLPTVKALTDAGAKVIVASHLGRPKGAPDPAFSLRPAAARLAELLGAPVAFAGDTVGSEAHAVIAALEPGSAAVVENLRFNPGETSKDDAERAEFAARLAALADVYVGDGFGAVHRRHASVFDLPKLLPAYAGHLIATEVGVLRKLTDDVKRPYAVVLGGAKVSDKLGVIDHLLERADRILIGGGMAYTFLKAKGHEVGISLLQEDQVPVCLEYLARAEQRGVEFVLPVDVLVSAEFPDLKTKAPAHPTTVAADAIPADQEGLDIGPKTRELYAAKLADAATVFWNGPMGVFEHPDYAEGTKAVAQALVGSPAFTVVGGGDSAAAVRTLGFDENAFGHISTGGGASLEYLEGKTLPGLAALED</sequence>
<dbReference type="GO" id="GO:0005829">
    <property type="term" value="C:cytosol"/>
    <property type="evidence" value="ECO:0007669"/>
    <property type="project" value="TreeGrafter"/>
</dbReference>
<dbReference type="Proteomes" id="UP000054011">
    <property type="component" value="Unassembled WGS sequence"/>
</dbReference>
<feature type="binding site" evidence="13">
    <location>
        <position position="156"/>
    </location>
    <ligand>
        <name>substrate</name>
    </ligand>
</feature>
<feature type="binding site" evidence="13">
    <location>
        <position position="37"/>
    </location>
    <ligand>
        <name>substrate</name>
    </ligand>
</feature>
<dbReference type="PIRSF" id="PIRSF000724">
    <property type="entry name" value="Pgk"/>
    <property type="match status" value="1"/>
</dbReference>
<keyword evidence="7 13" id="KW-0963">Cytoplasm</keyword>
<feature type="binding site" evidence="13">
    <location>
        <position position="302"/>
    </location>
    <ligand>
        <name>ATP</name>
        <dbReference type="ChEBI" id="CHEBI:30616"/>
    </ligand>
</feature>
<evidence type="ECO:0000256" key="3">
    <source>
        <dbReference type="ARBA" id="ARBA00008982"/>
    </source>
</evidence>
<organism evidence="17 18">
    <name type="scientific">Streptomyces kanasensis</name>
    <dbReference type="NCBI Taxonomy" id="936756"/>
    <lineage>
        <taxon>Bacteria</taxon>
        <taxon>Bacillati</taxon>
        <taxon>Actinomycetota</taxon>
        <taxon>Actinomycetes</taxon>
        <taxon>Kitasatosporales</taxon>
        <taxon>Streptomycetaceae</taxon>
        <taxon>Streptomyces</taxon>
    </lineage>
</organism>
<feature type="binding site" evidence="13">
    <location>
        <position position="119"/>
    </location>
    <ligand>
        <name>substrate</name>
    </ligand>
</feature>
<dbReference type="Gene3D" id="3.40.50.1260">
    <property type="entry name" value="Phosphoglycerate kinase, N-terminal domain"/>
    <property type="match status" value="2"/>
</dbReference>
<dbReference type="OrthoDB" id="9808460at2"/>
<feature type="binding site" evidence="13 15">
    <location>
        <begin position="359"/>
        <end position="362"/>
    </location>
    <ligand>
        <name>ATP</name>
        <dbReference type="ChEBI" id="CHEBI:30616"/>
    </ligand>
</feature>
<accession>A0A100Y1D8</accession>
<comment type="pathway">
    <text evidence="2 13">Carbohydrate degradation; glycolysis; pyruvate from D-glyceraldehyde 3-phosphate: step 2/5.</text>
</comment>
<evidence type="ECO:0000313" key="17">
    <source>
        <dbReference type="EMBL" id="KUH35924.1"/>
    </source>
</evidence>
<evidence type="ECO:0000256" key="7">
    <source>
        <dbReference type="ARBA" id="ARBA00022490"/>
    </source>
</evidence>
<feature type="binding site" evidence="14">
    <location>
        <position position="37"/>
    </location>
    <ligand>
        <name>(2R)-3-phosphoglycerate</name>
        <dbReference type="ChEBI" id="CHEBI:58272"/>
    </ligand>
</feature>
<dbReference type="InterPro" id="IPR015824">
    <property type="entry name" value="Phosphoglycerate_kinase_N"/>
</dbReference>
<feature type="binding site" evidence="13 15">
    <location>
        <position position="333"/>
    </location>
    <ligand>
        <name>ATP</name>
        <dbReference type="ChEBI" id="CHEBI:30616"/>
    </ligand>
</feature>
<evidence type="ECO:0000256" key="4">
    <source>
        <dbReference type="ARBA" id="ARBA00011245"/>
    </source>
</evidence>
<evidence type="ECO:0000256" key="11">
    <source>
        <dbReference type="ARBA" id="ARBA00022840"/>
    </source>
</evidence>
<feature type="binding site" evidence="13 14">
    <location>
        <begin position="22"/>
        <end position="24"/>
    </location>
    <ligand>
        <name>substrate</name>
    </ligand>
</feature>
<feature type="binding site" evidence="13 15">
    <location>
        <position position="206"/>
    </location>
    <ligand>
        <name>ATP</name>
        <dbReference type="ChEBI" id="CHEBI:30616"/>
    </ligand>
</feature>
<gene>
    <name evidence="13 17" type="primary">pgk</name>
    <name evidence="17" type="ORF">ATE80_26385</name>
</gene>
<dbReference type="InterPro" id="IPR036043">
    <property type="entry name" value="Phosphoglycerate_kinase_sf"/>
</dbReference>
<dbReference type="HAMAP" id="MF_00145">
    <property type="entry name" value="Phosphoglyc_kinase"/>
    <property type="match status" value="1"/>
</dbReference>
<name>A0A100Y1D8_9ACTN</name>
<dbReference type="CDD" id="cd00318">
    <property type="entry name" value="Phosphoglycerate_kinase"/>
    <property type="match status" value="1"/>
</dbReference>
<dbReference type="RefSeq" id="WP_058944782.1">
    <property type="nucleotide sequence ID" value="NZ_LNSV01000102.1"/>
</dbReference>
<dbReference type="GO" id="GO:0004618">
    <property type="term" value="F:phosphoglycerate kinase activity"/>
    <property type="evidence" value="ECO:0007669"/>
    <property type="project" value="UniProtKB-UniRule"/>
</dbReference>
<dbReference type="FunFam" id="3.40.50.1260:FF:000006">
    <property type="entry name" value="Phosphoglycerate kinase"/>
    <property type="match status" value="1"/>
</dbReference>
<dbReference type="GO" id="GO:0005524">
    <property type="term" value="F:ATP binding"/>
    <property type="evidence" value="ECO:0007669"/>
    <property type="project" value="UniProtKB-KW"/>
</dbReference>
<keyword evidence="9 13" id="KW-0547">Nucleotide-binding</keyword>
<dbReference type="PROSITE" id="PS00111">
    <property type="entry name" value="PGLYCERATE_KINASE"/>
    <property type="match status" value="1"/>
</dbReference>
<comment type="subcellular location">
    <subcellularLocation>
        <location evidence="13">Cytoplasm</location>
    </subcellularLocation>
</comment>
<feature type="binding site" evidence="14">
    <location>
        <position position="119"/>
    </location>
    <ligand>
        <name>(2R)-3-phosphoglycerate</name>
        <dbReference type="ChEBI" id="CHEBI:58272"/>
    </ligand>
</feature>
<keyword evidence="11 13" id="KW-0067">ATP-binding</keyword>
<evidence type="ECO:0000256" key="10">
    <source>
        <dbReference type="ARBA" id="ARBA00022777"/>
    </source>
</evidence>
<feature type="binding site" evidence="14">
    <location>
        <position position="156"/>
    </location>
    <ligand>
        <name>(2R)-3-phosphoglycerate</name>
        <dbReference type="ChEBI" id="CHEBI:58272"/>
    </ligand>
</feature>
<dbReference type="GO" id="GO:0006096">
    <property type="term" value="P:glycolytic process"/>
    <property type="evidence" value="ECO:0007669"/>
    <property type="project" value="UniProtKB-UniRule"/>
</dbReference>
<evidence type="ECO:0000313" key="18">
    <source>
        <dbReference type="Proteomes" id="UP000054011"/>
    </source>
</evidence>
<evidence type="ECO:0000256" key="15">
    <source>
        <dbReference type="PIRSR" id="PIRSR000724-2"/>
    </source>
</evidence>
<dbReference type="PRINTS" id="PR00477">
    <property type="entry name" value="PHGLYCKINASE"/>
</dbReference>
<dbReference type="EC" id="2.7.2.3" evidence="5 13"/>
<dbReference type="SUPFAM" id="SSF53748">
    <property type="entry name" value="Phosphoglycerate kinase"/>
    <property type="match status" value="1"/>
</dbReference>
<dbReference type="PANTHER" id="PTHR11406">
    <property type="entry name" value="PHOSPHOGLYCERATE KINASE"/>
    <property type="match status" value="1"/>
</dbReference>
<protein>
    <recommendedName>
        <fullName evidence="6 13">Phosphoglycerate kinase</fullName>
        <ecNumber evidence="5 13">2.7.2.3</ecNumber>
    </recommendedName>
</protein>
<evidence type="ECO:0000256" key="12">
    <source>
        <dbReference type="ARBA" id="ARBA00023152"/>
    </source>
</evidence>
<dbReference type="GO" id="GO:0043531">
    <property type="term" value="F:ADP binding"/>
    <property type="evidence" value="ECO:0007669"/>
    <property type="project" value="TreeGrafter"/>
</dbReference>
<reference evidence="17 18" key="1">
    <citation type="submission" date="2015-11" db="EMBL/GenBank/DDBJ databases">
        <title>Genome-wide analysis reveals the secondary metabolome in Streptomyces kanasensis ZX01.</title>
        <authorList>
            <person name="Zhang G."/>
            <person name="Han L."/>
            <person name="Feng J."/>
            <person name="Zhang X."/>
        </authorList>
    </citation>
    <scope>NUCLEOTIDE SEQUENCE [LARGE SCALE GENOMIC DNA]</scope>
    <source>
        <strain evidence="17 18">ZX01</strain>
    </source>
</reference>
<dbReference type="FunFam" id="3.40.50.1260:FF:000031">
    <property type="entry name" value="Phosphoglycerate kinase 1"/>
    <property type="match status" value="1"/>
</dbReference>
<keyword evidence="18" id="KW-1185">Reference proteome</keyword>
<keyword evidence="10 13" id="KW-0418">Kinase</keyword>
<comment type="subunit">
    <text evidence="4 13">Monomer.</text>
</comment>
<dbReference type="GO" id="GO:0006094">
    <property type="term" value="P:gluconeogenesis"/>
    <property type="evidence" value="ECO:0007669"/>
    <property type="project" value="TreeGrafter"/>
</dbReference>
<dbReference type="InterPro" id="IPR001576">
    <property type="entry name" value="Phosphoglycerate_kinase"/>
</dbReference>
<evidence type="ECO:0000256" key="2">
    <source>
        <dbReference type="ARBA" id="ARBA00004838"/>
    </source>
</evidence>
<evidence type="ECO:0000256" key="1">
    <source>
        <dbReference type="ARBA" id="ARBA00000642"/>
    </source>
</evidence>
<dbReference type="InterPro" id="IPR015911">
    <property type="entry name" value="Phosphoglycerate_kinase_CS"/>
</dbReference>
<evidence type="ECO:0000256" key="8">
    <source>
        <dbReference type="ARBA" id="ARBA00022679"/>
    </source>
</evidence>
<proteinExistence type="inferred from homology"/>
<dbReference type="STRING" id="936756.ATE80_26385"/>
<evidence type="ECO:0000256" key="16">
    <source>
        <dbReference type="RuleBase" id="RU000532"/>
    </source>
</evidence>
<evidence type="ECO:0000256" key="14">
    <source>
        <dbReference type="PIRSR" id="PIRSR000724-1"/>
    </source>
</evidence>
<comment type="catalytic activity">
    <reaction evidence="1 13 16">
        <text>(2R)-3-phosphoglycerate + ATP = (2R)-3-phospho-glyceroyl phosphate + ADP</text>
        <dbReference type="Rhea" id="RHEA:14801"/>
        <dbReference type="ChEBI" id="CHEBI:30616"/>
        <dbReference type="ChEBI" id="CHEBI:57604"/>
        <dbReference type="ChEBI" id="CHEBI:58272"/>
        <dbReference type="ChEBI" id="CHEBI:456216"/>
        <dbReference type="EC" id="2.7.2.3"/>
    </reaction>
</comment>
<dbReference type="PANTHER" id="PTHR11406:SF23">
    <property type="entry name" value="PHOSPHOGLYCERATE KINASE 1, CHLOROPLASTIC-RELATED"/>
    <property type="match status" value="1"/>
</dbReference>
<dbReference type="Pfam" id="PF00162">
    <property type="entry name" value="PGK"/>
    <property type="match status" value="1"/>
</dbReference>
<comment type="similarity">
    <text evidence="3 13 16">Belongs to the phosphoglycerate kinase family.</text>
</comment>
<evidence type="ECO:0000256" key="6">
    <source>
        <dbReference type="ARBA" id="ARBA00016471"/>
    </source>
</evidence>
<keyword evidence="8 13" id="KW-0808">Transferase</keyword>
<keyword evidence="12 13" id="KW-0324">Glycolysis</keyword>
<evidence type="ECO:0000256" key="5">
    <source>
        <dbReference type="ARBA" id="ARBA00013061"/>
    </source>
</evidence>
<evidence type="ECO:0000256" key="9">
    <source>
        <dbReference type="ARBA" id="ARBA00022741"/>
    </source>
</evidence>
<evidence type="ECO:0000256" key="13">
    <source>
        <dbReference type="HAMAP-Rule" id="MF_00145"/>
    </source>
</evidence>